<evidence type="ECO:0000313" key="1">
    <source>
        <dbReference type="EMBL" id="VEL34211.1"/>
    </source>
</evidence>
<organism evidence="1 2">
    <name type="scientific">Protopolystoma xenopodis</name>
    <dbReference type="NCBI Taxonomy" id="117903"/>
    <lineage>
        <taxon>Eukaryota</taxon>
        <taxon>Metazoa</taxon>
        <taxon>Spiralia</taxon>
        <taxon>Lophotrochozoa</taxon>
        <taxon>Platyhelminthes</taxon>
        <taxon>Monogenea</taxon>
        <taxon>Polyopisthocotylea</taxon>
        <taxon>Polystomatidea</taxon>
        <taxon>Polystomatidae</taxon>
        <taxon>Protopolystoma</taxon>
    </lineage>
</organism>
<gene>
    <name evidence="1" type="ORF">PXEA_LOCUS27651</name>
</gene>
<dbReference type="AlphaFoldDB" id="A0A448XDM9"/>
<accession>A0A448XDM9</accession>
<comment type="caution">
    <text evidence="1">The sequence shown here is derived from an EMBL/GenBank/DDBJ whole genome shotgun (WGS) entry which is preliminary data.</text>
</comment>
<evidence type="ECO:0000313" key="2">
    <source>
        <dbReference type="Proteomes" id="UP000784294"/>
    </source>
</evidence>
<proteinExistence type="predicted"/>
<name>A0A448XDM9_9PLAT</name>
<sequence length="98" mass="10695">MRPCRRVQEETRSTYFSDWTMSGRVGLGWSFPSNLCRFGSHSHNHTPPPIYVSTGHAALGRKSLRGPVGLYPLAGPGLVGSVVRTKGGEKMVGEKPTR</sequence>
<keyword evidence="2" id="KW-1185">Reference proteome</keyword>
<dbReference type="EMBL" id="CAAALY010247205">
    <property type="protein sequence ID" value="VEL34211.1"/>
    <property type="molecule type" value="Genomic_DNA"/>
</dbReference>
<protein>
    <submittedName>
        <fullName evidence="1">Uncharacterized protein</fullName>
    </submittedName>
</protein>
<dbReference type="Proteomes" id="UP000784294">
    <property type="component" value="Unassembled WGS sequence"/>
</dbReference>
<reference evidence="1" key="1">
    <citation type="submission" date="2018-11" db="EMBL/GenBank/DDBJ databases">
        <authorList>
            <consortium name="Pathogen Informatics"/>
        </authorList>
    </citation>
    <scope>NUCLEOTIDE SEQUENCE</scope>
</reference>